<dbReference type="Proteomes" id="UP001422759">
    <property type="component" value="Unassembled WGS sequence"/>
</dbReference>
<proteinExistence type="predicted"/>
<name>A0ABP5LWX6_9ACTN</name>
<organism evidence="2 3">
    <name type="scientific">Kitasatospora kazusensis</name>
    <dbReference type="NCBI Taxonomy" id="407974"/>
    <lineage>
        <taxon>Bacteria</taxon>
        <taxon>Bacillati</taxon>
        <taxon>Actinomycetota</taxon>
        <taxon>Actinomycetes</taxon>
        <taxon>Kitasatosporales</taxon>
        <taxon>Streptomycetaceae</taxon>
        <taxon>Kitasatospora</taxon>
    </lineage>
</organism>
<dbReference type="RefSeq" id="WP_344468637.1">
    <property type="nucleotide sequence ID" value="NZ_BAAANT010000044.1"/>
</dbReference>
<feature type="compositionally biased region" description="Basic and acidic residues" evidence="1">
    <location>
        <begin position="63"/>
        <end position="81"/>
    </location>
</feature>
<sequence length="95" mass="10130">MTTEPSDDGVYGRPVETPQSRMAGEEVPPPPEGLSKSVVDGPEFTAPLPADAEKPPGVPEPPTEGRFRPPAERQVSEERGAVDTTVAEHEDEVPD</sequence>
<dbReference type="EMBL" id="BAAANT010000044">
    <property type="protein sequence ID" value="GAA2155070.1"/>
    <property type="molecule type" value="Genomic_DNA"/>
</dbReference>
<gene>
    <name evidence="2" type="ORF">GCM10009760_54690</name>
</gene>
<protein>
    <submittedName>
        <fullName evidence="2">Uncharacterized protein</fullName>
    </submittedName>
</protein>
<evidence type="ECO:0000256" key="1">
    <source>
        <dbReference type="SAM" id="MobiDB-lite"/>
    </source>
</evidence>
<evidence type="ECO:0000313" key="3">
    <source>
        <dbReference type="Proteomes" id="UP001422759"/>
    </source>
</evidence>
<accession>A0ABP5LWX6</accession>
<keyword evidence="3" id="KW-1185">Reference proteome</keyword>
<evidence type="ECO:0000313" key="2">
    <source>
        <dbReference type="EMBL" id="GAA2155070.1"/>
    </source>
</evidence>
<comment type="caution">
    <text evidence="2">The sequence shown here is derived from an EMBL/GenBank/DDBJ whole genome shotgun (WGS) entry which is preliminary data.</text>
</comment>
<feature type="region of interest" description="Disordered" evidence="1">
    <location>
        <begin position="1"/>
        <end position="95"/>
    </location>
</feature>
<reference evidence="3" key="1">
    <citation type="journal article" date="2019" name="Int. J. Syst. Evol. Microbiol.">
        <title>The Global Catalogue of Microorganisms (GCM) 10K type strain sequencing project: providing services to taxonomists for standard genome sequencing and annotation.</title>
        <authorList>
            <consortium name="The Broad Institute Genomics Platform"/>
            <consortium name="The Broad Institute Genome Sequencing Center for Infectious Disease"/>
            <person name="Wu L."/>
            <person name="Ma J."/>
        </authorList>
    </citation>
    <scope>NUCLEOTIDE SEQUENCE [LARGE SCALE GENOMIC DNA]</scope>
    <source>
        <strain evidence="3">JCM 14560</strain>
    </source>
</reference>